<dbReference type="PROSITE" id="PS00369">
    <property type="entry name" value="PTS_HPR_HIS"/>
    <property type="match status" value="1"/>
</dbReference>
<dbReference type="PRINTS" id="PR00107">
    <property type="entry name" value="PHOSPHOCPHPR"/>
</dbReference>
<dbReference type="PANTHER" id="PTHR33705:SF2">
    <property type="entry name" value="PHOSPHOCARRIER PROTEIN NPR"/>
    <property type="match status" value="1"/>
</dbReference>
<comment type="subcellular location">
    <subcellularLocation>
        <location evidence="2">Cytoplasm</location>
    </subcellularLocation>
</comment>
<comment type="function">
    <text evidence="1">General (non sugar-specific) component of the phosphoenolpyruvate-dependent sugar phosphotransferase system (sugar PTS). This major carbohydrate active-transport system catalyzes the phosphorylation of incoming sugar substrates concomitantly with their translocation across the cell membrane. The phosphoryl group from phosphoenolpyruvate (PEP) is transferred to the phosphoryl carrier protein HPr by enzyme I. Phospho-HPr then transfers it to the PTS EIIA domain.</text>
</comment>
<evidence type="ECO:0000313" key="7">
    <source>
        <dbReference type="EMBL" id="MFC1401153.1"/>
    </source>
</evidence>
<dbReference type="CDD" id="cd00367">
    <property type="entry name" value="PTS-HPr_like"/>
    <property type="match status" value="1"/>
</dbReference>
<dbReference type="Pfam" id="PF00381">
    <property type="entry name" value="PTS-HPr"/>
    <property type="match status" value="1"/>
</dbReference>
<evidence type="ECO:0000256" key="3">
    <source>
        <dbReference type="ARBA" id="ARBA00020422"/>
    </source>
</evidence>
<evidence type="ECO:0000259" key="6">
    <source>
        <dbReference type="PROSITE" id="PS51350"/>
    </source>
</evidence>
<gene>
    <name evidence="7" type="ORF">ACEZDJ_07625</name>
</gene>
<dbReference type="Proteomes" id="UP001592528">
    <property type="component" value="Unassembled WGS sequence"/>
</dbReference>
<sequence>MPQRSVAVGSSSGLHARPASLFVQAAARQPVRISVAREGGTAVDARSLLSVLALGARHGDTVVLSAEDEGPQAEQALEELATLVARDFDAPEQS</sequence>
<organism evidence="7 8">
    <name type="scientific">Streptacidiphilus cavernicola</name>
    <dbReference type="NCBI Taxonomy" id="3342716"/>
    <lineage>
        <taxon>Bacteria</taxon>
        <taxon>Bacillati</taxon>
        <taxon>Actinomycetota</taxon>
        <taxon>Actinomycetes</taxon>
        <taxon>Kitasatosporales</taxon>
        <taxon>Streptomycetaceae</taxon>
        <taxon>Streptacidiphilus</taxon>
    </lineage>
</organism>
<dbReference type="Gene3D" id="3.30.1340.10">
    <property type="entry name" value="HPr-like"/>
    <property type="match status" value="1"/>
</dbReference>
<dbReference type="NCBIfam" id="TIGR01003">
    <property type="entry name" value="PTS_HPr_family"/>
    <property type="match status" value="1"/>
</dbReference>
<proteinExistence type="predicted"/>
<dbReference type="PROSITE" id="PS00589">
    <property type="entry name" value="PTS_HPR_SER"/>
    <property type="match status" value="1"/>
</dbReference>
<dbReference type="SUPFAM" id="SSF55594">
    <property type="entry name" value="HPr-like"/>
    <property type="match status" value="1"/>
</dbReference>
<keyword evidence="5" id="KW-0598">Phosphotransferase system</keyword>
<reference evidence="7 8" key="1">
    <citation type="submission" date="2024-09" db="EMBL/GenBank/DDBJ databases">
        <authorList>
            <person name="Lee S.D."/>
        </authorList>
    </citation>
    <scope>NUCLEOTIDE SEQUENCE [LARGE SCALE GENOMIC DNA]</scope>
    <source>
        <strain evidence="7 8">N1-5</strain>
    </source>
</reference>
<dbReference type="PROSITE" id="PS51350">
    <property type="entry name" value="PTS_HPR_DOM"/>
    <property type="match status" value="1"/>
</dbReference>
<name>A0ABV6UI86_9ACTN</name>
<dbReference type="InterPro" id="IPR001020">
    <property type="entry name" value="PTS_HPr_His_P_site"/>
</dbReference>
<evidence type="ECO:0000256" key="5">
    <source>
        <dbReference type="ARBA" id="ARBA00022683"/>
    </source>
</evidence>
<dbReference type="InterPro" id="IPR002114">
    <property type="entry name" value="PTS_HPr_Ser_P_site"/>
</dbReference>
<dbReference type="PANTHER" id="PTHR33705">
    <property type="entry name" value="PHOSPHOCARRIER PROTEIN HPR"/>
    <property type="match status" value="1"/>
</dbReference>
<dbReference type="EMBL" id="JBHEZZ010000003">
    <property type="protein sequence ID" value="MFC1401153.1"/>
    <property type="molecule type" value="Genomic_DNA"/>
</dbReference>
<dbReference type="InterPro" id="IPR050399">
    <property type="entry name" value="HPr"/>
</dbReference>
<evidence type="ECO:0000313" key="8">
    <source>
        <dbReference type="Proteomes" id="UP001592528"/>
    </source>
</evidence>
<keyword evidence="4" id="KW-0963">Cytoplasm</keyword>
<evidence type="ECO:0000256" key="2">
    <source>
        <dbReference type="ARBA" id="ARBA00004496"/>
    </source>
</evidence>
<accession>A0ABV6UI86</accession>
<evidence type="ECO:0000256" key="4">
    <source>
        <dbReference type="ARBA" id="ARBA00022490"/>
    </source>
</evidence>
<feature type="domain" description="HPr" evidence="6">
    <location>
        <begin position="1"/>
        <end position="91"/>
    </location>
</feature>
<protein>
    <recommendedName>
        <fullName evidence="3">Phosphocarrier protein HPr</fullName>
    </recommendedName>
</protein>
<dbReference type="InterPro" id="IPR035895">
    <property type="entry name" value="HPr-like_sf"/>
</dbReference>
<keyword evidence="8" id="KW-1185">Reference proteome</keyword>
<dbReference type="InterPro" id="IPR000032">
    <property type="entry name" value="HPr-like"/>
</dbReference>
<evidence type="ECO:0000256" key="1">
    <source>
        <dbReference type="ARBA" id="ARBA00003681"/>
    </source>
</evidence>
<comment type="caution">
    <text evidence="7">The sequence shown here is derived from an EMBL/GenBank/DDBJ whole genome shotgun (WGS) entry which is preliminary data.</text>
</comment>
<dbReference type="RefSeq" id="WP_030256936.1">
    <property type="nucleotide sequence ID" value="NZ_JBHEZZ010000003.1"/>
</dbReference>